<dbReference type="InterPro" id="IPR001182">
    <property type="entry name" value="FtsW/RodA"/>
</dbReference>
<keyword evidence="2 6" id="KW-0812">Transmembrane</keyword>
<sequence>MKQPDRFTERFDWGLTFILLVFCIISLVGISSAQGQYEGNFVLKQAIWYGVGFFIIVGAVQFEPDQYRKMAPYLYVVGVTLLMVLAVAPESIAQETNGATRWLELPGIGSFQPSELMKIFYILMLASVVSRHQENFILKNIKHDLWLLGKILLVALIPMAFILRQPDLGTSLVFIAISAGVIIVSGVSWKLLIPAFSLTAVGSATVYFLVMHAPDWLELIGLRPYQFDRVISWRKPELYAADEGYNLLQAMTSIGSGQMLGNGFQSNQVNVPEHHTDFIFTTFGEDFGFIGASFVVAWFMFLIYHLTHIALLTKDPFSTYLSVGVISMLTFQVFQNIGMTIQVLPVTGLTLPLVSYGGTSIMITMFSLGLIYSIRFHHRNYMFGGDTEIK</sequence>
<evidence type="ECO:0000256" key="4">
    <source>
        <dbReference type="ARBA" id="ARBA00022989"/>
    </source>
</evidence>
<dbReference type="Proteomes" id="UP001556040">
    <property type="component" value="Unassembled WGS sequence"/>
</dbReference>
<gene>
    <name evidence="7" type="ORF">AB1471_16580</name>
</gene>
<evidence type="ECO:0000256" key="2">
    <source>
        <dbReference type="ARBA" id="ARBA00022692"/>
    </source>
</evidence>
<feature type="transmembrane region" description="Helical" evidence="6">
    <location>
        <begin position="74"/>
        <end position="93"/>
    </location>
</feature>
<feature type="transmembrane region" description="Helical" evidence="6">
    <location>
        <begin position="116"/>
        <end position="133"/>
    </location>
</feature>
<dbReference type="RefSeq" id="WP_367780869.1">
    <property type="nucleotide sequence ID" value="NZ_JBFMIA010000040.1"/>
</dbReference>
<feature type="transmembrane region" description="Helical" evidence="6">
    <location>
        <begin position="168"/>
        <end position="184"/>
    </location>
</feature>
<proteinExistence type="predicted"/>
<comment type="caution">
    <text evidence="7">The sequence shown here is derived from an EMBL/GenBank/DDBJ whole genome shotgun (WGS) entry which is preliminary data.</text>
</comment>
<feature type="transmembrane region" description="Helical" evidence="6">
    <location>
        <begin position="46"/>
        <end position="62"/>
    </location>
</feature>
<feature type="transmembrane region" description="Helical" evidence="6">
    <location>
        <begin position="145"/>
        <end position="162"/>
    </location>
</feature>
<evidence type="ECO:0000313" key="8">
    <source>
        <dbReference type="Proteomes" id="UP001556040"/>
    </source>
</evidence>
<dbReference type="PANTHER" id="PTHR30474">
    <property type="entry name" value="CELL CYCLE PROTEIN"/>
    <property type="match status" value="1"/>
</dbReference>
<reference evidence="7 8" key="1">
    <citation type="journal article" date="1979" name="Int. J. Syst. Evol. Microbiol.">
        <title>Bacillus globisporus subsp. marinus subsp. nov.</title>
        <authorList>
            <person name="Liu H."/>
        </authorList>
    </citation>
    <scope>NUCLEOTIDE SEQUENCE [LARGE SCALE GENOMIC DNA]</scope>
    <source>
        <strain evidence="7 8">DSM 1297</strain>
    </source>
</reference>
<protein>
    <submittedName>
        <fullName evidence="7">FtsW/RodA/SpoVE family cell cycle protein</fullName>
    </submittedName>
</protein>
<accession>A0ABV3Q8E4</accession>
<feature type="transmembrane region" description="Helical" evidence="6">
    <location>
        <begin position="287"/>
        <end position="307"/>
    </location>
</feature>
<keyword evidence="8" id="KW-1185">Reference proteome</keyword>
<name>A0ABV3Q8E4_9BACL</name>
<organism evidence="7 8">
    <name type="scientific">Jeotgalibacillus marinus</name>
    <dbReference type="NCBI Taxonomy" id="86667"/>
    <lineage>
        <taxon>Bacteria</taxon>
        <taxon>Bacillati</taxon>
        <taxon>Bacillota</taxon>
        <taxon>Bacilli</taxon>
        <taxon>Bacillales</taxon>
        <taxon>Caryophanaceae</taxon>
        <taxon>Jeotgalibacillus</taxon>
    </lineage>
</organism>
<feature type="transmembrane region" description="Helical" evidence="6">
    <location>
        <begin position="319"/>
        <end position="341"/>
    </location>
</feature>
<feature type="transmembrane region" description="Helical" evidence="6">
    <location>
        <begin position="12"/>
        <end position="34"/>
    </location>
</feature>
<keyword evidence="5 6" id="KW-0472">Membrane</keyword>
<dbReference type="Pfam" id="PF01098">
    <property type="entry name" value="FTSW_RODA_SPOVE"/>
    <property type="match status" value="1"/>
</dbReference>
<keyword evidence="4 6" id="KW-1133">Transmembrane helix</keyword>
<comment type="subcellular location">
    <subcellularLocation>
        <location evidence="1">Membrane</location>
        <topology evidence="1">Multi-pass membrane protein</topology>
    </subcellularLocation>
</comment>
<feature type="transmembrane region" description="Helical" evidence="6">
    <location>
        <begin position="353"/>
        <end position="374"/>
    </location>
</feature>
<evidence type="ECO:0000256" key="3">
    <source>
        <dbReference type="ARBA" id="ARBA00022960"/>
    </source>
</evidence>
<evidence type="ECO:0000256" key="5">
    <source>
        <dbReference type="ARBA" id="ARBA00023136"/>
    </source>
</evidence>
<evidence type="ECO:0000256" key="1">
    <source>
        <dbReference type="ARBA" id="ARBA00004141"/>
    </source>
</evidence>
<dbReference type="PANTHER" id="PTHR30474:SF1">
    <property type="entry name" value="PEPTIDOGLYCAN GLYCOSYLTRANSFERASE MRDB"/>
    <property type="match status" value="1"/>
</dbReference>
<feature type="transmembrane region" description="Helical" evidence="6">
    <location>
        <begin position="191"/>
        <end position="210"/>
    </location>
</feature>
<evidence type="ECO:0000313" key="7">
    <source>
        <dbReference type="EMBL" id="MEW9503383.1"/>
    </source>
</evidence>
<keyword evidence="3" id="KW-0133">Cell shape</keyword>
<evidence type="ECO:0000256" key="6">
    <source>
        <dbReference type="SAM" id="Phobius"/>
    </source>
</evidence>
<dbReference type="EMBL" id="JBFMIA010000040">
    <property type="protein sequence ID" value="MEW9503383.1"/>
    <property type="molecule type" value="Genomic_DNA"/>
</dbReference>